<reference evidence="2 3" key="1">
    <citation type="submission" date="2024-04" db="EMBL/GenBank/DDBJ databases">
        <title>Phyllosticta paracitricarpa is synonymous to the EU quarantine fungus P. citricarpa based on phylogenomic analyses.</title>
        <authorList>
            <consortium name="Lawrence Berkeley National Laboratory"/>
            <person name="Van Ingen-Buijs V.A."/>
            <person name="Van Westerhoven A.C."/>
            <person name="Haridas S."/>
            <person name="Skiadas P."/>
            <person name="Martin F."/>
            <person name="Groenewald J.Z."/>
            <person name="Crous P.W."/>
            <person name="Seidl M.F."/>
        </authorList>
    </citation>
    <scope>NUCLEOTIDE SEQUENCE [LARGE SCALE GENOMIC DNA]</scope>
    <source>
        <strain evidence="2 3">CBS 123374</strain>
    </source>
</reference>
<comment type="caution">
    <text evidence="2">The sequence shown here is derived from an EMBL/GenBank/DDBJ whole genome shotgun (WGS) entry which is preliminary data.</text>
</comment>
<feature type="compositionally biased region" description="Basic and acidic residues" evidence="1">
    <location>
        <begin position="37"/>
        <end position="52"/>
    </location>
</feature>
<dbReference type="Proteomes" id="UP001492380">
    <property type="component" value="Unassembled WGS sequence"/>
</dbReference>
<feature type="region of interest" description="Disordered" evidence="1">
    <location>
        <begin position="136"/>
        <end position="170"/>
    </location>
</feature>
<evidence type="ECO:0000313" key="2">
    <source>
        <dbReference type="EMBL" id="KAK8222727.1"/>
    </source>
</evidence>
<accession>A0ABR1YA09</accession>
<sequence length="170" mass="19185">MAATNDMLPYQPNEGTIGLDKPKRPTAADQESTIARSADHTSRSFHGGTEHDRVMAAPEAFGSNTAWWFYEQNEFPSMRSSPDQELKPRHLPAWRAIKASLKRKISGHASDDKSKPGFLEKLRFFLRSRFVKHNRKTPEAVAQDISAESLRQPRYGMELDRTVDVGSEDG</sequence>
<protein>
    <submittedName>
        <fullName evidence="2">Uncharacterized protein</fullName>
    </submittedName>
</protein>
<name>A0ABR1YA09_9PEZI</name>
<gene>
    <name evidence="2" type="ORF">HDK90DRAFT_471039</name>
</gene>
<keyword evidence="3" id="KW-1185">Reference proteome</keyword>
<evidence type="ECO:0000313" key="3">
    <source>
        <dbReference type="Proteomes" id="UP001492380"/>
    </source>
</evidence>
<feature type="region of interest" description="Disordered" evidence="1">
    <location>
        <begin position="1"/>
        <end position="52"/>
    </location>
</feature>
<dbReference type="EMBL" id="JBBWRZ010000015">
    <property type="protein sequence ID" value="KAK8222727.1"/>
    <property type="molecule type" value="Genomic_DNA"/>
</dbReference>
<organism evidence="2 3">
    <name type="scientific">Phyllosticta capitalensis</name>
    <dbReference type="NCBI Taxonomy" id="121624"/>
    <lineage>
        <taxon>Eukaryota</taxon>
        <taxon>Fungi</taxon>
        <taxon>Dikarya</taxon>
        <taxon>Ascomycota</taxon>
        <taxon>Pezizomycotina</taxon>
        <taxon>Dothideomycetes</taxon>
        <taxon>Dothideomycetes incertae sedis</taxon>
        <taxon>Botryosphaeriales</taxon>
        <taxon>Phyllostictaceae</taxon>
        <taxon>Phyllosticta</taxon>
    </lineage>
</organism>
<proteinExistence type="predicted"/>
<evidence type="ECO:0000256" key="1">
    <source>
        <dbReference type="SAM" id="MobiDB-lite"/>
    </source>
</evidence>